<reference evidence="2 3" key="1">
    <citation type="submission" date="2020-08" db="EMBL/GenBank/DDBJ databases">
        <title>Genomic Encyclopedia of Type Strains, Phase IV (KMG-IV): sequencing the most valuable type-strain genomes for metagenomic binning, comparative biology and taxonomic classification.</title>
        <authorList>
            <person name="Goeker M."/>
        </authorList>
    </citation>
    <scope>NUCLEOTIDE SEQUENCE [LARGE SCALE GENOMIC DNA]</scope>
    <source>
        <strain evidence="2 3">DSM 105434</strain>
    </source>
</reference>
<gene>
    <name evidence="2" type="ORF">HNQ10_002658</name>
</gene>
<evidence type="ECO:0000313" key="2">
    <source>
        <dbReference type="EMBL" id="MBB5295819.1"/>
    </source>
</evidence>
<dbReference type="PANTHER" id="PTHR35807">
    <property type="entry name" value="TRANSCRIPTIONAL REGULATOR REDD-RELATED"/>
    <property type="match status" value="1"/>
</dbReference>
<evidence type="ECO:0000256" key="1">
    <source>
        <dbReference type="PROSITE-ProRule" id="PRU00339"/>
    </source>
</evidence>
<protein>
    <submittedName>
        <fullName evidence="2">Tetratricopeptide (TPR) repeat protein</fullName>
    </submittedName>
</protein>
<dbReference type="Gene3D" id="1.25.40.10">
    <property type="entry name" value="Tetratricopeptide repeat domain"/>
    <property type="match status" value="2"/>
</dbReference>
<accession>A0ABR6MV58</accession>
<dbReference type="Gene3D" id="1.10.10.10">
    <property type="entry name" value="Winged helix-like DNA-binding domain superfamily/Winged helix DNA-binding domain"/>
    <property type="match status" value="1"/>
</dbReference>
<dbReference type="InterPro" id="IPR019734">
    <property type="entry name" value="TPR_rpt"/>
</dbReference>
<proteinExistence type="predicted"/>
<dbReference type="InterPro" id="IPR036388">
    <property type="entry name" value="WH-like_DNA-bd_sf"/>
</dbReference>
<dbReference type="Proteomes" id="UP000536909">
    <property type="component" value="Unassembled WGS sequence"/>
</dbReference>
<organism evidence="2 3">
    <name type="scientific">Deinococcus metallilatus</name>
    <dbReference type="NCBI Taxonomy" id="1211322"/>
    <lineage>
        <taxon>Bacteria</taxon>
        <taxon>Thermotogati</taxon>
        <taxon>Deinococcota</taxon>
        <taxon>Deinococci</taxon>
        <taxon>Deinococcales</taxon>
        <taxon>Deinococcaceae</taxon>
        <taxon>Deinococcus</taxon>
    </lineage>
</organism>
<dbReference type="EMBL" id="JACHFV010000008">
    <property type="protein sequence ID" value="MBB5295819.1"/>
    <property type="molecule type" value="Genomic_DNA"/>
</dbReference>
<feature type="repeat" description="TPR" evidence="1">
    <location>
        <begin position="105"/>
        <end position="138"/>
    </location>
</feature>
<dbReference type="SUPFAM" id="SSF48452">
    <property type="entry name" value="TPR-like"/>
    <property type="match status" value="1"/>
</dbReference>
<evidence type="ECO:0000313" key="3">
    <source>
        <dbReference type="Proteomes" id="UP000536909"/>
    </source>
</evidence>
<keyword evidence="1" id="KW-0802">TPR repeat</keyword>
<dbReference type="Pfam" id="PF13176">
    <property type="entry name" value="TPR_7"/>
    <property type="match status" value="1"/>
</dbReference>
<name>A0ABR6MV58_9DEIO</name>
<dbReference type="RefSeq" id="WP_146719816.1">
    <property type="nucleotide sequence ID" value="NZ_BSUI01000005.1"/>
</dbReference>
<dbReference type="InterPro" id="IPR011990">
    <property type="entry name" value="TPR-like_helical_dom_sf"/>
</dbReference>
<dbReference type="PROSITE" id="PS50005">
    <property type="entry name" value="TPR"/>
    <property type="match status" value="1"/>
</dbReference>
<keyword evidence="3" id="KW-1185">Reference proteome</keyword>
<dbReference type="InterPro" id="IPR051677">
    <property type="entry name" value="AfsR-DnrI-RedD_regulator"/>
</dbReference>
<comment type="caution">
    <text evidence="2">The sequence shown here is derived from an EMBL/GenBank/DDBJ whole genome shotgun (WGS) entry which is preliminary data.</text>
</comment>
<sequence length="584" mass="64165">MWLGISLLRLGELHRAEPLLLRAHLAGLPEASVEYGNGLRALGRLSEAEAHFQRILSALSGELALRAQRWMGVTAFQLGRVEQGLEQVEQAWHGYLAAGYERTAANVMQTLARMYQQLNRGERATRLYQQALQQLPAGPNVLPRLSALQGLLDLQILLGQVREARATWEEARTLLTQTTSTRARAMLMGSEANLAWTTGDFPHYEALLEELWPLSLSVGDSQLRLWTGLRLADQRSRAGLHAAALELLAAARPEGGTGDPALPLARGVLARRRGDLTEAGRQLSEAVQGYSGRQQPAETTRALLHLAYAQYLGGDLIGSFATLRQALDGYLTLPIKAGFRREWEEMPALLTAAALEPALAPLLPGLLGARASGREVIRITTLGLAEVRRGHKLLPSLKARHVAVLVYLLLRPGHSRTQIEAALYPDLPPYRARNVVNGVLQELRTSLGEDVFSLNGSYHAPTYTVNEALPVTLDFLALRAAAEKAQLEEVLLIYSGGFLAELEGGDWLEARRAEALEVFRALMASSVKRAVGDWPRVLLLAQEWTARDPEDRRPYLARLQAAQGLRDPILVAQAEAALREFDGF</sequence>